<accession>G3A2Y5</accession>
<proteinExistence type="predicted"/>
<gene>
    <name evidence="1" type="ORF">RALSY_20419</name>
</gene>
<name>G3A2Y5_9RALS</name>
<reference evidence="1" key="2">
    <citation type="submission" date="2011-04" db="EMBL/GenBank/DDBJ databases">
        <authorList>
            <person name="Genoscope - CEA"/>
        </authorList>
    </citation>
    <scope>NUCLEOTIDE SEQUENCE</scope>
    <source>
        <strain evidence="1">R24</strain>
    </source>
</reference>
<organism evidence="1">
    <name type="scientific">Ralstonia syzygii R24</name>
    <dbReference type="NCBI Taxonomy" id="907261"/>
    <lineage>
        <taxon>Bacteria</taxon>
        <taxon>Pseudomonadati</taxon>
        <taxon>Pseudomonadota</taxon>
        <taxon>Betaproteobacteria</taxon>
        <taxon>Burkholderiales</taxon>
        <taxon>Burkholderiaceae</taxon>
        <taxon>Ralstonia</taxon>
        <taxon>Ralstonia solanacearum species complex</taxon>
    </lineage>
</organism>
<reference evidence="1" key="1">
    <citation type="journal article" date="2011" name="PLoS ONE">
        <title>Ralstonia syzygii, the Blood Disease Bacterium and some Asian R. solanacearum strains form a single genomic species despite divergent lifestyles.</title>
        <authorList>
            <person name="Remenant B."/>
            <person name="de Cambiaire J.C."/>
            <person name="Cellier G."/>
            <person name="Jacobs J.M."/>
            <person name="Mangenot S."/>
            <person name="Barbe V."/>
            <person name="Lajus A."/>
            <person name="Vallenet D."/>
            <person name="Medigue C."/>
            <person name="Fegan M."/>
            <person name="Allen C."/>
            <person name="Prior P."/>
        </authorList>
    </citation>
    <scope>NUCLEOTIDE SEQUENCE</scope>
    <source>
        <strain evidence="1">R24</strain>
    </source>
</reference>
<sequence length="76" mass="8871">MGRDVDAVQKDMEERGFLCGKQFVPDERYPEKVYLMCSVNERAIMCPSYYTALIAYDPKTRLVSSYRGEKKDNNCF</sequence>
<protein>
    <submittedName>
        <fullName evidence="1">Uncharacterized protein</fullName>
    </submittedName>
</protein>
<evidence type="ECO:0000313" key="1">
    <source>
        <dbReference type="EMBL" id="CCA85806.1"/>
    </source>
</evidence>
<dbReference type="EMBL" id="FR854087">
    <property type="protein sequence ID" value="CCA85806.1"/>
    <property type="molecule type" value="Genomic_DNA"/>
</dbReference>
<dbReference type="AlphaFoldDB" id="G3A2Y5"/>